<dbReference type="AlphaFoldDB" id="A0A4S8Q2Q2"/>
<protein>
    <submittedName>
        <fullName evidence="3">Glycosyltransferase family 4 protein</fullName>
    </submittedName>
</protein>
<dbReference type="Pfam" id="PF00534">
    <property type="entry name" value="Glycos_transf_1"/>
    <property type="match status" value="1"/>
</dbReference>
<dbReference type="SUPFAM" id="SSF53756">
    <property type="entry name" value="UDP-Glycosyltransferase/glycogen phosphorylase"/>
    <property type="match status" value="1"/>
</dbReference>
<dbReference type="CDD" id="cd03801">
    <property type="entry name" value="GT4_PimA-like"/>
    <property type="match status" value="1"/>
</dbReference>
<comment type="caution">
    <text evidence="3">The sequence shown here is derived from an EMBL/GenBank/DDBJ whole genome shotgun (WGS) entry which is preliminary data.</text>
</comment>
<reference evidence="3 4" key="1">
    <citation type="submission" date="2019-04" db="EMBL/GenBank/DDBJ databases">
        <title>genome sequence of strain W3.</title>
        <authorList>
            <person name="Gao J."/>
            <person name="Sun J."/>
        </authorList>
    </citation>
    <scope>NUCLEOTIDE SEQUENCE [LARGE SCALE GENOMIC DNA]</scope>
    <source>
        <strain evidence="3 4">W3</strain>
    </source>
</reference>
<evidence type="ECO:0000259" key="2">
    <source>
        <dbReference type="Pfam" id="PF13439"/>
    </source>
</evidence>
<sequence length="394" mass="42679">MGSMTGSRPSGSTGSGGSPRIVQIVRQYAPGRGGLEDVVSNLSRSLVERGVKVRVITLDRLFRELGIALPAHEVMDGVEVVRIPWRGSSRYPVAPQVFRHIADADLVHVHGIDFFYDALAWARPFHRKPLVATTHGGFFHTKNHAAIKKLWFGTATRASALAYDAIICCSQPDLRMFEPIAGKKARLIENGVDIGKFAGLASETPVRRMVTIGRFSVNKRLDRLVAAMRALKAQASGWHLDIIGSPSDQTETELRAAIAAQDLGKEIDLHVGVSNDRVREIFANTSLFVSASEYEGFGLVAVEAMSAGLVPVLHENEAFRALAARHPGVATTDFSQAEMAASSIEAAFRRLSASPALRSEMMAGASQHGWAGVCDQHASLYREVLGSRLQEAFA</sequence>
<proteinExistence type="predicted"/>
<dbReference type="InterPro" id="IPR001296">
    <property type="entry name" value="Glyco_trans_1"/>
</dbReference>
<name>A0A4S8Q2Q2_9HYPH</name>
<dbReference type="RefSeq" id="WP_136541868.1">
    <property type="nucleotide sequence ID" value="NZ_STGU01000008.1"/>
</dbReference>
<evidence type="ECO:0000313" key="4">
    <source>
        <dbReference type="Proteomes" id="UP000307378"/>
    </source>
</evidence>
<gene>
    <name evidence="3" type="ORF">FAA86_15030</name>
</gene>
<dbReference type="Pfam" id="PF13439">
    <property type="entry name" value="Glyco_transf_4"/>
    <property type="match status" value="1"/>
</dbReference>
<keyword evidence="3" id="KW-0808">Transferase</keyword>
<dbReference type="InterPro" id="IPR050194">
    <property type="entry name" value="Glycosyltransferase_grp1"/>
</dbReference>
<feature type="domain" description="Glycosyltransferase subfamily 4-like N-terminal" evidence="2">
    <location>
        <begin position="33"/>
        <end position="194"/>
    </location>
</feature>
<feature type="domain" description="Glycosyl transferase family 1" evidence="1">
    <location>
        <begin position="207"/>
        <end position="345"/>
    </location>
</feature>
<organism evidence="3 4">
    <name type="scientific">Rhizobium rosettiformans W3</name>
    <dbReference type="NCBI Taxonomy" id="538378"/>
    <lineage>
        <taxon>Bacteria</taxon>
        <taxon>Pseudomonadati</taxon>
        <taxon>Pseudomonadota</taxon>
        <taxon>Alphaproteobacteria</taxon>
        <taxon>Hyphomicrobiales</taxon>
        <taxon>Rhizobiaceae</taxon>
        <taxon>Rhizobium/Agrobacterium group</taxon>
        <taxon>Rhizobium</taxon>
    </lineage>
</organism>
<accession>A0A4S8Q2Q2</accession>
<dbReference type="Gene3D" id="3.40.50.2000">
    <property type="entry name" value="Glycogen Phosphorylase B"/>
    <property type="match status" value="2"/>
</dbReference>
<dbReference type="GO" id="GO:0016757">
    <property type="term" value="F:glycosyltransferase activity"/>
    <property type="evidence" value="ECO:0007669"/>
    <property type="project" value="InterPro"/>
</dbReference>
<dbReference type="EMBL" id="STGU01000008">
    <property type="protein sequence ID" value="THV34414.1"/>
    <property type="molecule type" value="Genomic_DNA"/>
</dbReference>
<dbReference type="Proteomes" id="UP000307378">
    <property type="component" value="Unassembled WGS sequence"/>
</dbReference>
<dbReference type="PANTHER" id="PTHR45947">
    <property type="entry name" value="SULFOQUINOVOSYL TRANSFERASE SQD2"/>
    <property type="match status" value="1"/>
</dbReference>
<dbReference type="PANTHER" id="PTHR45947:SF3">
    <property type="entry name" value="SULFOQUINOVOSYL TRANSFERASE SQD2"/>
    <property type="match status" value="1"/>
</dbReference>
<evidence type="ECO:0000313" key="3">
    <source>
        <dbReference type="EMBL" id="THV34414.1"/>
    </source>
</evidence>
<dbReference type="InterPro" id="IPR028098">
    <property type="entry name" value="Glyco_trans_4-like_N"/>
</dbReference>
<evidence type="ECO:0000259" key="1">
    <source>
        <dbReference type="Pfam" id="PF00534"/>
    </source>
</evidence>